<protein>
    <recommendedName>
        <fullName evidence="2">GST C-terminal domain-containing protein</fullName>
    </recommendedName>
</protein>
<evidence type="ECO:0000313" key="4">
    <source>
        <dbReference type="Proteomes" id="UP000249390"/>
    </source>
</evidence>
<reference evidence="3 4" key="1">
    <citation type="submission" date="2018-06" db="EMBL/GenBank/DDBJ databases">
        <title>The Genome of Cuscuta australis (Dodder) Provides Insight into the Evolution of Plant Parasitism.</title>
        <authorList>
            <person name="Liu H."/>
        </authorList>
    </citation>
    <scope>NUCLEOTIDE SEQUENCE [LARGE SCALE GENOMIC DNA]</scope>
    <source>
        <strain evidence="4">cv. Yunnan</strain>
        <tissue evidence="3">Vines</tissue>
    </source>
</reference>
<dbReference type="PROSITE" id="PS50405">
    <property type="entry name" value="GST_CTER"/>
    <property type="match status" value="1"/>
</dbReference>
<sequence>MRRMRLAADEGAKEEEMKKLLEELSQLEDVLLQSKGNNNNKNNKFFGGERIGWLDIALGCYVGWFRAVEDFAADDAVRGLLPSTEELVEFGEDFTKKLREAAARR</sequence>
<dbReference type="InterPro" id="IPR036282">
    <property type="entry name" value="Glutathione-S-Trfase_C_sf"/>
</dbReference>
<evidence type="ECO:0000256" key="1">
    <source>
        <dbReference type="SAM" id="Coils"/>
    </source>
</evidence>
<dbReference type="Pfam" id="PF13410">
    <property type="entry name" value="GST_C_2"/>
    <property type="match status" value="1"/>
</dbReference>
<dbReference type="AlphaFoldDB" id="A0A328CW93"/>
<feature type="domain" description="GST C-terminal" evidence="2">
    <location>
        <begin position="1"/>
        <end position="105"/>
    </location>
</feature>
<gene>
    <name evidence="3" type="ORF">DM860_000356</name>
</gene>
<dbReference type="SUPFAM" id="SSF47616">
    <property type="entry name" value="GST C-terminal domain-like"/>
    <property type="match status" value="1"/>
</dbReference>
<name>A0A328CW93_9ASTE</name>
<keyword evidence="1" id="KW-0175">Coiled coil</keyword>
<dbReference type="InterPro" id="IPR010987">
    <property type="entry name" value="Glutathione-S-Trfase_C-like"/>
</dbReference>
<evidence type="ECO:0000313" key="3">
    <source>
        <dbReference type="EMBL" id="RAL37662.1"/>
    </source>
</evidence>
<dbReference type="Proteomes" id="UP000249390">
    <property type="component" value="Unassembled WGS sequence"/>
</dbReference>
<dbReference type="Gene3D" id="1.20.1050.10">
    <property type="match status" value="1"/>
</dbReference>
<feature type="coiled-coil region" evidence="1">
    <location>
        <begin position="10"/>
        <end position="37"/>
    </location>
</feature>
<comment type="caution">
    <text evidence="3">The sequence shown here is derived from an EMBL/GenBank/DDBJ whole genome shotgun (WGS) entry which is preliminary data.</text>
</comment>
<accession>A0A328CW93</accession>
<evidence type="ECO:0000259" key="2">
    <source>
        <dbReference type="PROSITE" id="PS50405"/>
    </source>
</evidence>
<dbReference type="EMBL" id="NQVE01000215">
    <property type="protein sequence ID" value="RAL37662.1"/>
    <property type="molecule type" value="Genomic_DNA"/>
</dbReference>
<keyword evidence="4" id="KW-1185">Reference proteome</keyword>
<proteinExistence type="predicted"/>
<organism evidence="3 4">
    <name type="scientific">Cuscuta australis</name>
    <dbReference type="NCBI Taxonomy" id="267555"/>
    <lineage>
        <taxon>Eukaryota</taxon>
        <taxon>Viridiplantae</taxon>
        <taxon>Streptophyta</taxon>
        <taxon>Embryophyta</taxon>
        <taxon>Tracheophyta</taxon>
        <taxon>Spermatophyta</taxon>
        <taxon>Magnoliopsida</taxon>
        <taxon>eudicotyledons</taxon>
        <taxon>Gunneridae</taxon>
        <taxon>Pentapetalae</taxon>
        <taxon>asterids</taxon>
        <taxon>lamiids</taxon>
        <taxon>Solanales</taxon>
        <taxon>Convolvulaceae</taxon>
        <taxon>Cuscuteae</taxon>
        <taxon>Cuscuta</taxon>
        <taxon>Cuscuta subgen. Grammica</taxon>
        <taxon>Cuscuta sect. Cleistogrammica</taxon>
    </lineage>
</organism>